<protein>
    <submittedName>
        <fullName evidence="2">Uncharacterized protein</fullName>
    </submittedName>
</protein>
<evidence type="ECO:0000256" key="1">
    <source>
        <dbReference type="SAM" id="MobiDB-lite"/>
    </source>
</evidence>
<organism evidence="2">
    <name type="scientific">Timema monikensis</name>
    <dbReference type="NCBI Taxonomy" id="170555"/>
    <lineage>
        <taxon>Eukaryota</taxon>
        <taxon>Metazoa</taxon>
        <taxon>Ecdysozoa</taxon>
        <taxon>Arthropoda</taxon>
        <taxon>Hexapoda</taxon>
        <taxon>Insecta</taxon>
        <taxon>Pterygota</taxon>
        <taxon>Neoptera</taxon>
        <taxon>Polyneoptera</taxon>
        <taxon>Phasmatodea</taxon>
        <taxon>Timematodea</taxon>
        <taxon>Timematoidea</taxon>
        <taxon>Timematidae</taxon>
        <taxon>Timema</taxon>
    </lineage>
</organism>
<reference evidence="2" key="1">
    <citation type="submission" date="2020-11" db="EMBL/GenBank/DDBJ databases">
        <authorList>
            <person name="Tran Van P."/>
        </authorList>
    </citation>
    <scope>NUCLEOTIDE SEQUENCE</scope>
</reference>
<feature type="region of interest" description="Disordered" evidence="1">
    <location>
        <begin position="164"/>
        <end position="200"/>
    </location>
</feature>
<dbReference type="EMBL" id="OB793732">
    <property type="protein sequence ID" value="CAD7428414.1"/>
    <property type="molecule type" value="Genomic_DNA"/>
</dbReference>
<accession>A0A7R9E6L5</accession>
<name>A0A7R9E6L5_9NEOP</name>
<evidence type="ECO:0000313" key="2">
    <source>
        <dbReference type="EMBL" id="CAD7428414.1"/>
    </source>
</evidence>
<sequence length="270" mass="29736">MLGKGVWVICGGGAGLLLGMSNQRSHTQPPRFRGSHICLAPIEGRGKKLQCAASPDMKGEGWRVLERRTRLEEINSGLALILTSNIRNFRRHHRQHLPSSAIFWTCSPLEDKQHIKEDGWLIVTSVSQSLARDCTISQHNYAPEKSTALATEVCLVAQRFEGAGKSSSKRGGVGRVCPLNPTPSSRQEKGPNPPGNTLDPTPVFNHLSLPLPFQPGTDRTTLKQGSSLKVVKSFHSYFWNSGFWCSGQCFPREDVISARMLTEVLALQLV</sequence>
<dbReference type="AlphaFoldDB" id="A0A7R9E6L5"/>
<proteinExistence type="predicted"/>
<gene>
    <name evidence="2" type="ORF">TMSB3V08_LOCUS5224</name>
</gene>